<dbReference type="EMBL" id="JAGVWE010000004">
    <property type="protein sequence ID" value="MBS3063312.1"/>
    <property type="molecule type" value="Genomic_DNA"/>
</dbReference>
<gene>
    <name evidence="2" type="ORF">J4203_05570</name>
</gene>
<evidence type="ECO:0000256" key="1">
    <source>
        <dbReference type="SAM" id="Phobius"/>
    </source>
</evidence>
<keyword evidence="1" id="KW-1133">Transmembrane helix</keyword>
<accession>A0A8T4LBH7</accession>
<dbReference type="AlphaFoldDB" id="A0A8T4LBH7"/>
<reference evidence="2" key="2">
    <citation type="submission" date="2021-05" db="EMBL/GenBank/DDBJ databases">
        <title>Protein family content uncovers lineage relationships and bacterial pathway maintenance mechanisms in DPANN archaea.</title>
        <authorList>
            <person name="Castelle C.J."/>
            <person name="Meheust R."/>
            <person name="Jaffe A.L."/>
            <person name="Seitz K."/>
            <person name="Gong X."/>
            <person name="Baker B.J."/>
            <person name="Banfield J.F."/>
        </authorList>
    </citation>
    <scope>NUCLEOTIDE SEQUENCE</scope>
    <source>
        <strain evidence="2">RIFCSPLOWO2_01_FULL_58_19</strain>
    </source>
</reference>
<feature type="transmembrane region" description="Helical" evidence="1">
    <location>
        <begin position="12"/>
        <end position="34"/>
    </location>
</feature>
<evidence type="ECO:0000313" key="2">
    <source>
        <dbReference type="EMBL" id="MBS3063312.1"/>
    </source>
</evidence>
<proteinExistence type="predicted"/>
<comment type="caution">
    <text evidence="2">The sequence shown here is derived from an EMBL/GenBank/DDBJ whole genome shotgun (WGS) entry which is preliminary data.</text>
</comment>
<keyword evidence="1" id="KW-0812">Transmembrane</keyword>
<keyword evidence="1" id="KW-0472">Membrane</keyword>
<name>A0A8T4LBH7_9ARCH</name>
<protein>
    <submittedName>
        <fullName evidence="2">Uncharacterized protein</fullName>
    </submittedName>
</protein>
<dbReference type="Proteomes" id="UP000678237">
    <property type="component" value="Unassembled WGS sequence"/>
</dbReference>
<evidence type="ECO:0000313" key="3">
    <source>
        <dbReference type="Proteomes" id="UP000678237"/>
    </source>
</evidence>
<reference evidence="2" key="1">
    <citation type="submission" date="2021-03" db="EMBL/GenBank/DDBJ databases">
        <authorList>
            <person name="Jaffe A."/>
        </authorList>
    </citation>
    <scope>NUCLEOTIDE SEQUENCE</scope>
    <source>
        <strain evidence="2">RIFCSPLOWO2_01_FULL_58_19</strain>
    </source>
</reference>
<organism evidence="2 3">
    <name type="scientific">Candidatus Iainarchaeum sp</name>
    <dbReference type="NCBI Taxonomy" id="3101447"/>
    <lineage>
        <taxon>Archaea</taxon>
        <taxon>Candidatus Iainarchaeota</taxon>
        <taxon>Candidatus Iainarchaeia</taxon>
        <taxon>Candidatus Iainarchaeales</taxon>
        <taxon>Candidatus Iainarchaeaceae</taxon>
        <taxon>Candidatus Iainarchaeum</taxon>
    </lineage>
</organism>
<sequence>MRFLGQSGQAFDVFKLLIAAVVALAILGILFGILRNVMVGVQTEPQAKAIEFVKSSINSIGELKVTDTVTFSAGKSLNARTIAIETRQLAEDQVCVSGGDFADDESFKVVGQGIVVYSGKSDRTTKLAVVCDYGDRIEKTLTEDYGKDSSWLGECGCSGQEDRCCLVAIVRN</sequence>